<dbReference type="PRINTS" id="PR00778">
    <property type="entry name" value="HTHARSR"/>
</dbReference>
<keyword evidence="3" id="KW-0804">Transcription</keyword>
<dbReference type="Proteomes" id="UP001206128">
    <property type="component" value="Unassembled WGS sequence"/>
</dbReference>
<accession>A0AAE3G972</accession>
<dbReference type="PANTHER" id="PTHR43132">
    <property type="entry name" value="ARSENICAL RESISTANCE OPERON REPRESSOR ARSR-RELATED"/>
    <property type="match status" value="1"/>
</dbReference>
<organism evidence="5 6">
    <name type="scientific">Goodfellowiella coeruleoviolacea</name>
    <dbReference type="NCBI Taxonomy" id="334858"/>
    <lineage>
        <taxon>Bacteria</taxon>
        <taxon>Bacillati</taxon>
        <taxon>Actinomycetota</taxon>
        <taxon>Actinomycetes</taxon>
        <taxon>Pseudonocardiales</taxon>
        <taxon>Pseudonocardiaceae</taxon>
        <taxon>Goodfellowiella</taxon>
    </lineage>
</organism>
<evidence type="ECO:0000256" key="3">
    <source>
        <dbReference type="ARBA" id="ARBA00023163"/>
    </source>
</evidence>
<keyword evidence="2" id="KW-0238">DNA-binding</keyword>
<feature type="domain" description="HTH arsR-type" evidence="4">
    <location>
        <begin position="254"/>
        <end position="326"/>
    </location>
</feature>
<evidence type="ECO:0000256" key="1">
    <source>
        <dbReference type="ARBA" id="ARBA00023015"/>
    </source>
</evidence>
<protein>
    <submittedName>
        <fullName evidence="5">Helix-turn-helix domain-containing protein</fullName>
    </submittedName>
</protein>
<evidence type="ECO:0000313" key="6">
    <source>
        <dbReference type="Proteomes" id="UP001206128"/>
    </source>
</evidence>
<dbReference type="CDD" id="cd00090">
    <property type="entry name" value="HTH_ARSR"/>
    <property type="match status" value="1"/>
</dbReference>
<keyword evidence="1" id="KW-0805">Transcription regulation</keyword>
<dbReference type="PANTHER" id="PTHR43132:SF8">
    <property type="entry name" value="HTH-TYPE TRANSCRIPTIONAL REGULATOR KMTR"/>
    <property type="match status" value="1"/>
</dbReference>
<dbReference type="EMBL" id="JAMTCK010000002">
    <property type="protein sequence ID" value="MCP2164006.1"/>
    <property type="molecule type" value="Genomic_DNA"/>
</dbReference>
<dbReference type="AlphaFoldDB" id="A0AAE3G972"/>
<dbReference type="Gene3D" id="1.10.10.10">
    <property type="entry name" value="Winged helix-like DNA-binding domain superfamily/Winged helix DNA-binding domain"/>
    <property type="match status" value="1"/>
</dbReference>
<dbReference type="Pfam" id="PF01022">
    <property type="entry name" value="HTH_5"/>
    <property type="match status" value="1"/>
</dbReference>
<gene>
    <name evidence="5" type="ORF">LX83_000846</name>
</gene>
<evidence type="ECO:0000256" key="2">
    <source>
        <dbReference type="ARBA" id="ARBA00023125"/>
    </source>
</evidence>
<reference evidence="5" key="1">
    <citation type="submission" date="2022-06" db="EMBL/GenBank/DDBJ databases">
        <title>Genomic Encyclopedia of Archaeal and Bacterial Type Strains, Phase II (KMG-II): from individual species to whole genera.</title>
        <authorList>
            <person name="Goeker M."/>
        </authorList>
    </citation>
    <scope>NUCLEOTIDE SEQUENCE</scope>
    <source>
        <strain evidence="5">DSM 43935</strain>
    </source>
</reference>
<dbReference type="SMART" id="SM00418">
    <property type="entry name" value="HTH_ARSR"/>
    <property type="match status" value="1"/>
</dbReference>
<dbReference type="RefSeq" id="WP_253767250.1">
    <property type="nucleotide sequence ID" value="NZ_JAMTCK010000002.1"/>
</dbReference>
<dbReference type="InterPro" id="IPR036390">
    <property type="entry name" value="WH_DNA-bd_sf"/>
</dbReference>
<evidence type="ECO:0000313" key="5">
    <source>
        <dbReference type="EMBL" id="MCP2164006.1"/>
    </source>
</evidence>
<dbReference type="InterPro" id="IPR036388">
    <property type="entry name" value="WH-like_DNA-bd_sf"/>
</dbReference>
<dbReference type="InterPro" id="IPR001845">
    <property type="entry name" value="HTH_ArsR_DNA-bd_dom"/>
</dbReference>
<dbReference type="SUPFAM" id="SSF46785">
    <property type="entry name" value="Winged helix' DNA-binding domain"/>
    <property type="match status" value="1"/>
</dbReference>
<keyword evidence="6" id="KW-1185">Reference proteome</keyword>
<comment type="caution">
    <text evidence="5">The sequence shown here is derived from an EMBL/GenBank/DDBJ whole genome shotgun (WGS) entry which is preliminary data.</text>
</comment>
<dbReference type="GO" id="GO:0003677">
    <property type="term" value="F:DNA binding"/>
    <property type="evidence" value="ECO:0007669"/>
    <property type="project" value="UniProtKB-KW"/>
</dbReference>
<name>A0AAE3G972_9PSEU</name>
<dbReference type="GO" id="GO:0003700">
    <property type="term" value="F:DNA-binding transcription factor activity"/>
    <property type="evidence" value="ECO:0007669"/>
    <property type="project" value="InterPro"/>
</dbReference>
<proteinExistence type="predicted"/>
<evidence type="ECO:0000259" key="4">
    <source>
        <dbReference type="SMART" id="SM00418"/>
    </source>
</evidence>
<dbReference type="InterPro" id="IPR011991">
    <property type="entry name" value="ArsR-like_HTH"/>
</dbReference>
<sequence>MLRVHFTPGDVLRTRIASGPHPMWELALSLHVLRGRATWPEHRSWWDQARQRIRDLGLLPRLPLLSTLVPAKGDFPDFLTPTEQVNDLNQGLDAILATSRAQLREDLAAAYSRRAAPSWIRPLAEGDRAVLTNLVTALRDYFNAVIRPHWGSIHDQVAADRLVLTHNLTTGGVDQLLNTLPAPISWRWPVLETPYPDDRTIMLNGRGLILIPSYFCFGNPMTYINPELPPVLVYPARQRRAGTPGQPPQAGPPKRLAALLGQTRAQALLALRTPCSTSDLADRIDMSVASASQHTSVLREAGLATSTRVGKTVLHSLTPLGRELLRAPAPTGTRN</sequence>
<dbReference type="InterPro" id="IPR051011">
    <property type="entry name" value="Metal_resp_trans_reg"/>
</dbReference>